<dbReference type="SMART" id="SM00802">
    <property type="entry name" value="UME"/>
    <property type="match status" value="1"/>
</dbReference>
<name>A0A7G3ZCT4_9SACH</name>
<comment type="catalytic activity">
    <reaction evidence="19">
        <text>L-seryl-[protein] + ATP = O-phospho-L-seryl-[protein] + ADP + H(+)</text>
        <dbReference type="Rhea" id="RHEA:17989"/>
        <dbReference type="Rhea" id="RHEA-COMP:9863"/>
        <dbReference type="Rhea" id="RHEA-COMP:11604"/>
        <dbReference type="ChEBI" id="CHEBI:15378"/>
        <dbReference type="ChEBI" id="CHEBI:29999"/>
        <dbReference type="ChEBI" id="CHEBI:30616"/>
        <dbReference type="ChEBI" id="CHEBI:83421"/>
        <dbReference type="ChEBI" id="CHEBI:456216"/>
        <dbReference type="EC" id="2.7.11.1"/>
    </reaction>
</comment>
<feature type="domain" description="PI3K/PI4K catalytic" evidence="21">
    <location>
        <begin position="2059"/>
        <end position="2362"/>
    </location>
</feature>
<dbReference type="SUPFAM" id="SSF56112">
    <property type="entry name" value="Protein kinase-like (PK-like)"/>
    <property type="match status" value="1"/>
</dbReference>
<evidence type="ECO:0000256" key="5">
    <source>
        <dbReference type="ARBA" id="ARBA00022527"/>
    </source>
</evidence>
<evidence type="ECO:0000259" key="21">
    <source>
        <dbReference type="PROSITE" id="PS50290"/>
    </source>
</evidence>
<feature type="domain" description="FAT" evidence="22">
    <location>
        <begin position="1407"/>
        <end position="1954"/>
    </location>
</feature>
<dbReference type="InterPro" id="IPR012993">
    <property type="entry name" value="UME"/>
</dbReference>
<comment type="subcellular location">
    <subcellularLocation>
        <location evidence="1">Nucleus</location>
    </subcellularLocation>
</comment>
<keyword evidence="9" id="KW-0418">Kinase</keyword>
<dbReference type="PROSITE" id="PS51189">
    <property type="entry name" value="FAT"/>
    <property type="match status" value="1"/>
</dbReference>
<evidence type="ECO:0000313" key="25">
    <source>
        <dbReference type="Proteomes" id="UP000515788"/>
    </source>
</evidence>
<dbReference type="PROSITE" id="PS00915">
    <property type="entry name" value="PI3_4_KINASE_1"/>
    <property type="match status" value="1"/>
</dbReference>
<dbReference type="EC" id="2.7.11.1" evidence="3"/>
<keyword evidence="6" id="KW-0808">Transferase</keyword>
<dbReference type="Proteomes" id="UP000515788">
    <property type="component" value="Chromosome 2"/>
</dbReference>
<evidence type="ECO:0000256" key="13">
    <source>
        <dbReference type="ARBA" id="ARBA00023242"/>
    </source>
</evidence>
<dbReference type="SMART" id="SM01343">
    <property type="entry name" value="FATC"/>
    <property type="match status" value="1"/>
</dbReference>
<keyword evidence="12" id="KW-0234">DNA repair</keyword>
<dbReference type="GO" id="GO:0006281">
    <property type="term" value="P:DNA repair"/>
    <property type="evidence" value="ECO:0007669"/>
    <property type="project" value="UniProtKB-KW"/>
</dbReference>
<dbReference type="Gene3D" id="1.25.40.10">
    <property type="entry name" value="Tetratricopeptide repeat domain"/>
    <property type="match status" value="1"/>
</dbReference>
<evidence type="ECO:0000256" key="10">
    <source>
        <dbReference type="ARBA" id="ARBA00022840"/>
    </source>
</evidence>
<evidence type="ECO:0000313" key="24">
    <source>
        <dbReference type="EMBL" id="QLL31320.1"/>
    </source>
</evidence>
<evidence type="ECO:0000256" key="4">
    <source>
        <dbReference type="ARBA" id="ARBA00021345"/>
    </source>
</evidence>
<keyword evidence="14" id="KW-0469">Meiosis</keyword>
<evidence type="ECO:0000256" key="19">
    <source>
        <dbReference type="ARBA" id="ARBA00048679"/>
    </source>
</evidence>
<keyword evidence="10" id="KW-0067">ATP-binding</keyword>
<dbReference type="SMART" id="SM00146">
    <property type="entry name" value="PI3Kc"/>
    <property type="match status" value="1"/>
</dbReference>
<dbReference type="Pfam" id="PF23593">
    <property type="entry name" value="HEAT_ATR"/>
    <property type="match status" value="1"/>
</dbReference>
<dbReference type="CDD" id="cd00892">
    <property type="entry name" value="PIKKc_ATR"/>
    <property type="match status" value="1"/>
</dbReference>
<dbReference type="InterPro" id="IPR018936">
    <property type="entry name" value="PI3/4_kinase_CS"/>
</dbReference>
<evidence type="ECO:0000256" key="2">
    <source>
        <dbReference type="ARBA" id="ARBA00010769"/>
    </source>
</evidence>
<evidence type="ECO:0000256" key="16">
    <source>
        <dbReference type="ARBA" id="ARBA00030459"/>
    </source>
</evidence>
<evidence type="ECO:0000256" key="15">
    <source>
        <dbReference type="ARBA" id="ARBA00029679"/>
    </source>
</evidence>
<gene>
    <name evidence="24" type="ORF">HG536_0B01830</name>
</gene>
<dbReference type="RefSeq" id="XP_037137995.1">
    <property type="nucleotide sequence ID" value="XM_037282100.1"/>
</dbReference>
<feature type="region of interest" description="Disordered" evidence="20">
    <location>
        <begin position="19"/>
        <end position="44"/>
    </location>
</feature>
<evidence type="ECO:0000259" key="23">
    <source>
        <dbReference type="PROSITE" id="PS51190"/>
    </source>
</evidence>
<evidence type="ECO:0000256" key="18">
    <source>
        <dbReference type="ARBA" id="ARBA00047899"/>
    </source>
</evidence>
<dbReference type="FunFam" id="1.10.1070.11:FF:000033">
    <property type="entry name" value="Serine/threonine-protein kinase MEC1"/>
    <property type="match status" value="1"/>
</dbReference>
<dbReference type="PANTHER" id="PTHR11139:SF125">
    <property type="entry name" value="SERINE_THREONINE-PROTEIN KINASE MEC1"/>
    <property type="match status" value="1"/>
</dbReference>
<dbReference type="InterPro" id="IPR058681">
    <property type="entry name" value="HEAT_MEC1_N"/>
</dbReference>
<protein>
    <recommendedName>
        <fullName evidence="4">Serine/threonine-protein kinase MEC1</fullName>
        <ecNumber evidence="3">2.7.11.1</ecNumber>
    </recommendedName>
    <alternativeName>
        <fullName evidence="17">ATR homolog</fullName>
    </alternativeName>
    <alternativeName>
        <fullName evidence="16">DNA-damage checkpoint kinase MEC1</fullName>
    </alternativeName>
    <alternativeName>
        <fullName evidence="15">Mitosis entry checkpoint protein 1</fullName>
    </alternativeName>
</protein>
<dbReference type="InterPro" id="IPR057564">
    <property type="entry name" value="HEAT_ATR"/>
</dbReference>
<dbReference type="InterPro" id="IPR003152">
    <property type="entry name" value="FATC_dom"/>
</dbReference>
<dbReference type="InterPro" id="IPR003151">
    <property type="entry name" value="PIK-rel_kinase_FAT"/>
</dbReference>
<keyword evidence="11" id="KW-0156">Chromatin regulator</keyword>
<dbReference type="InterPro" id="IPR050517">
    <property type="entry name" value="DDR_Repair_Kinase"/>
</dbReference>
<dbReference type="InterPro" id="IPR014009">
    <property type="entry name" value="PIK_FAT"/>
</dbReference>
<dbReference type="InterPro" id="IPR011990">
    <property type="entry name" value="TPR-like_helical_dom_sf"/>
</dbReference>
<proteinExistence type="inferred from homology"/>
<dbReference type="GO" id="GO:0004674">
    <property type="term" value="F:protein serine/threonine kinase activity"/>
    <property type="evidence" value="ECO:0007669"/>
    <property type="project" value="UniProtKB-KW"/>
</dbReference>
<dbReference type="Pfam" id="PF25385">
    <property type="entry name" value="HEAT_MEC1_N"/>
    <property type="match status" value="1"/>
</dbReference>
<feature type="domain" description="FATC" evidence="23">
    <location>
        <begin position="2346"/>
        <end position="2378"/>
    </location>
</feature>
<reference evidence="24 25" key="1">
    <citation type="submission" date="2020-06" db="EMBL/GenBank/DDBJ databases">
        <title>The yeast mating-type switching endonuclease HO is a domesticated member of an unorthodox homing genetic element family.</title>
        <authorList>
            <person name="Coughlan A.Y."/>
            <person name="Lombardi L."/>
            <person name="Braun-Galleani S."/>
            <person name="Martos A.R."/>
            <person name="Galeote V."/>
            <person name="Bigey F."/>
            <person name="Dequin S."/>
            <person name="Byrne K.P."/>
            <person name="Wolfe K.H."/>
        </authorList>
    </citation>
    <scope>NUCLEOTIDE SEQUENCE [LARGE SCALE GENOMIC DNA]</scope>
    <source>
        <strain evidence="24 25">CBS764</strain>
    </source>
</reference>
<dbReference type="PROSITE" id="PS51190">
    <property type="entry name" value="FATC"/>
    <property type="match status" value="1"/>
</dbReference>
<dbReference type="SUPFAM" id="SSF48452">
    <property type="entry name" value="TPR-like"/>
    <property type="match status" value="1"/>
</dbReference>
<dbReference type="GO" id="GO:0005524">
    <property type="term" value="F:ATP binding"/>
    <property type="evidence" value="ECO:0007669"/>
    <property type="project" value="UniProtKB-KW"/>
</dbReference>
<evidence type="ECO:0000256" key="9">
    <source>
        <dbReference type="ARBA" id="ARBA00022777"/>
    </source>
</evidence>
<dbReference type="KEGG" id="tgb:HG536_0B01830"/>
<dbReference type="InterPro" id="IPR036940">
    <property type="entry name" value="PI3/4_kinase_cat_sf"/>
</dbReference>
<dbReference type="InterPro" id="IPR056802">
    <property type="entry name" value="ATR-like_M-HEAT"/>
</dbReference>
<evidence type="ECO:0000256" key="12">
    <source>
        <dbReference type="ARBA" id="ARBA00023204"/>
    </source>
</evidence>
<evidence type="ECO:0000256" key="17">
    <source>
        <dbReference type="ARBA" id="ARBA00033001"/>
    </source>
</evidence>
<dbReference type="Pfam" id="PF02260">
    <property type="entry name" value="FATC"/>
    <property type="match status" value="1"/>
</dbReference>
<dbReference type="Pfam" id="PF25030">
    <property type="entry name" value="M-HEAT_ATR"/>
    <property type="match status" value="1"/>
</dbReference>
<dbReference type="InterPro" id="IPR000403">
    <property type="entry name" value="PI3/4_kinase_cat_dom"/>
</dbReference>
<dbReference type="GO" id="GO:0005694">
    <property type="term" value="C:chromosome"/>
    <property type="evidence" value="ECO:0007669"/>
    <property type="project" value="TreeGrafter"/>
</dbReference>
<evidence type="ECO:0000256" key="1">
    <source>
        <dbReference type="ARBA" id="ARBA00004123"/>
    </source>
</evidence>
<evidence type="ECO:0000256" key="14">
    <source>
        <dbReference type="ARBA" id="ARBA00023254"/>
    </source>
</evidence>
<dbReference type="PANTHER" id="PTHR11139">
    <property type="entry name" value="ATAXIA TELANGIECTASIA MUTATED ATM -RELATED"/>
    <property type="match status" value="1"/>
</dbReference>
<dbReference type="PROSITE" id="PS00916">
    <property type="entry name" value="PI3_4_KINASE_2"/>
    <property type="match status" value="1"/>
</dbReference>
<dbReference type="GO" id="GO:0000077">
    <property type="term" value="P:DNA damage checkpoint signaling"/>
    <property type="evidence" value="ECO:0007669"/>
    <property type="project" value="TreeGrafter"/>
</dbReference>
<dbReference type="Pfam" id="PF00454">
    <property type="entry name" value="PI3_PI4_kinase"/>
    <property type="match status" value="1"/>
</dbReference>
<dbReference type="Pfam" id="PF02259">
    <property type="entry name" value="FAT"/>
    <property type="match status" value="1"/>
</dbReference>
<evidence type="ECO:0000256" key="7">
    <source>
        <dbReference type="ARBA" id="ARBA00022741"/>
    </source>
</evidence>
<dbReference type="GO" id="GO:0000723">
    <property type="term" value="P:telomere maintenance"/>
    <property type="evidence" value="ECO:0007669"/>
    <property type="project" value="TreeGrafter"/>
</dbReference>
<accession>A0A7G3ZCT4</accession>
<keyword evidence="7" id="KW-0547">Nucleotide-binding</keyword>
<dbReference type="GO" id="GO:0051321">
    <property type="term" value="P:meiotic cell cycle"/>
    <property type="evidence" value="ECO:0007669"/>
    <property type="project" value="UniProtKB-KW"/>
</dbReference>
<evidence type="ECO:0000256" key="6">
    <source>
        <dbReference type="ARBA" id="ARBA00022679"/>
    </source>
</evidence>
<dbReference type="Pfam" id="PF08064">
    <property type="entry name" value="UME"/>
    <property type="match status" value="1"/>
</dbReference>
<evidence type="ECO:0000259" key="22">
    <source>
        <dbReference type="PROSITE" id="PS51189"/>
    </source>
</evidence>
<keyword evidence="5" id="KW-0723">Serine/threonine-protein kinase</keyword>
<dbReference type="InterPro" id="IPR011009">
    <property type="entry name" value="Kinase-like_dom_sf"/>
</dbReference>
<dbReference type="Gene3D" id="3.30.1010.10">
    <property type="entry name" value="Phosphatidylinositol 3-kinase Catalytic Subunit, Chain A, domain 4"/>
    <property type="match status" value="1"/>
</dbReference>
<dbReference type="OrthoDB" id="381190at2759"/>
<dbReference type="GO" id="GO:0005634">
    <property type="term" value="C:nucleus"/>
    <property type="evidence" value="ECO:0007669"/>
    <property type="project" value="UniProtKB-SubCell"/>
</dbReference>
<evidence type="ECO:0000256" key="11">
    <source>
        <dbReference type="ARBA" id="ARBA00022853"/>
    </source>
</evidence>
<keyword evidence="8" id="KW-0227">DNA damage</keyword>
<keyword evidence="13" id="KW-0539">Nucleus</keyword>
<dbReference type="EMBL" id="CP059247">
    <property type="protein sequence ID" value="QLL31320.1"/>
    <property type="molecule type" value="Genomic_DNA"/>
</dbReference>
<comment type="catalytic activity">
    <reaction evidence="18">
        <text>L-threonyl-[protein] + ATP = O-phospho-L-threonyl-[protein] + ADP + H(+)</text>
        <dbReference type="Rhea" id="RHEA:46608"/>
        <dbReference type="Rhea" id="RHEA-COMP:11060"/>
        <dbReference type="Rhea" id="RHEA-COMP:11605"/>
        <dbReference type="ChEBI" id="CHEBI:15378"/>
        <dbReference type="ChEBI" id="CHEBI:30013"/>
        <dbReference type="ChEBI" id="CHEBI:30616"/>
        <dbReference type="ChEBI" id="CHEBI:61977"/>
        <dbReference type="ChEBI" id="CHEBI:456216"/>
        <dbReference type="EC" id="2.7.11.1"/>
    </reaction>
</comment>
<dbReference type="GeneID" id="59324439"/>
<organism evidence="24 25">
    <name type="scientific">Torulaspora globosa</name>
    <dbReference type="NCBI Taxonomy" id="48254"/>
    <lineage>
        <taxon>Eukaryota</taxon>
        <taxon>Fungi</taxon>
        <taxon>Dikarya</taxon>
        <taxon>Ascomycota</taxon>
        <taxon>Saccharomycotina</taxon>
        <taxon>Saccharomycetes</taxon>
        <taxon>Saccharomycetales</taxon>
        <taxon>Saccharomycetaceae</taxon>
        <taxon>Torulaspora</taxon>
    </lineage>
</organism>
<keyword evidence="25" id="KW-1185">Reference proteome</keyword>
<evidence type="ECO:0000256" key="20">
    <source>
        <dbReference type="SAM" id="MobiDB-lite"/>
    </source>
</evidence>
<dbReference type="Gene3D" id="1.10.1070.11">
    <property type="entry name" value="Phosphatidylinositol 3-/4-kinase, catalytic domain"/>
    <property type="match status" value="1"/>
</dbReference>
<evidence type="ECO:0000256" key="3">
    <source>
        <dbReference type="ARBA" id="ARBA00012513"/>
    </source>
</evidence>
<dbReference type="PROSITE" id="PS50290">
    <property type="entry name" value="PI3_4_KINASE_3"/>
    <property type="match status" value="1"/>
</dbReference>
<sequence length="2378" mass="273053">MESNIKYLDELKEAISESRIPFSGGGSDDFSSGSSTRAEEDESKSVPIKILTTMLRNLKDPQKNDMMKNNTVFAKSIQVMDALIRSRPGLLLQRNGNVDLTTLISDLLDISVMNYDQVHRMWFIRRKLGSWCKLFAQLYGGVHKMLISDCIMGLLVRFEERLAQIFEMAREPEVVAHDLKSLYVICYWLCGPPETFGSSLTMLNSWLGVTKWDSQFQKTIRFVFYVFSSLKQSSSFVDVSAIHAKFLSLTVEHLVNKVTLHSSKSQLYSTDHLRFTLRIVKQFLREKFGCLRDDAIVAKCLLRVYLLCSTVEDTAVNDLFAAFDDVLSLRQWVDSNEALGNNLETFGFSPLTRKALLLIHLDRSRRSASEDDLEFDQETKIWYFKPGGCDMLRTVLIPSEPPSQQLDALCQAILKKFRSSGSELNSNSEIARIGKQAAALYRNTPDQAMAMLTRLLKEQGSSKDINAFFGVSRILGHLACLESQKNGAEYDLRAFNACNICDSIRSETLYHFVDPDRPTAQKSAPFRLLDAYVLSSDKLDEFPEPLLAAILLALQRIFTHHQPPKLTLDVSHSAYINRPFAFVQRCFRSPSRYLRILAARLIPLWNITNLYNSEDQHTAVLIRFLQENDFSYAVETSAMSWAQLALTATGEVFDTLLLKLIDIFNSTNYALHIMMAFQIKNTAGTLRKSSYQLLSPILPILLRRIGKNLLEKRVSFQRLIWLLGYSAKTILDIYQRYIIPHAITQYKSDVFSEIARIMCDDDSAQIGEAKRILLEKNSRQIFAVALVKHGLLSLDTMESLFSNRVPFFDKRYVIAYLPDYKTLAEILKLYKNDADDESQPSDNEAMVLVSLRYLVTNFEKDKRHGSRYKNISDWTHEQEVRFQERLQEHILGIFQVFSSDVHDAEGRTTYYEKLRVVNGITFLIRRACKKSIIASLAQVSICLQTALEIDEVSFSALKCWRLLIFNLNDEELAAVIDGFLCYILQKWGQFNIRLGPLISEILTFLVKEKKDLLLRIKPYLTLALIEKSEIDILSRDGNFARAAGHVISSTDWIIVFADNLQSTNKYVINQSLDDLEVYLKRKQAKRSADFFQRNEQVSDISLLLGSLLNTSQRFKSDELICIKCAKCISIIGAVDATRQKALRKTAAIREVYDLNDEAQTRNFLIWVMNDILVPAFWQSENPNKQLFVALVMQESLKYCGLNSASWDVNQKGLYPNESKLWDKFDSVAKTTLYPLLSSLYLAQSWKEYEPLSYPSFTFKEGYIIWIKSFCLDLLKTGTEENHPLHVFSSLIREDDGTLSNFLLPYISMDIIINADSSNSKAKLMRNMIEEFKSIFESDLDGLNHLQIDSLRMCYQAIFRIFEYCKKWMTQFKQDYYHTKGSYIIREKELNDMLKRIDEFLGSFSPALLAQRSLETDSFERSALYLEQSFRQESIRGLGEVEHKNLILPLQRTYEEIGDIDSLDGLLKAFSKGNLRSKIEELQYSESWKLAQDCYNTLGSFADWSFATTKMLTSMYDHQLYSELLFRLESLAPRVCQLDGESILWYRMGVEAANLEGNPKSLDSWLERVECLQEAKDPELLFQYNMARALGYARAGNRDRVEQYLNKCLKIMGTHLMASTVATTLLKKQTLLMRLHSLYDITLLSSSADSAQFQSNTETLDFRMTRIGPNFESNHYLLSVRKSYELLAQKPYAEKDIQGVFFEISKLCKDNGRLDRASDSLMHCLSFNHPQAELEFAEILLKQGENDRAIKLVKEINERYKNDPLMKPRDKAAALLKYTEWLDLTNNSASEQIIEQYQNIFQLDPKWDKPYYSIGLYYSRLLEKKKAEGYITNGKLEYMSISYFLLAFEKNTVKIRETLPKVVTFWLDIAAESVREKSASRREALKQATEDICRHVEESLRKSPAFIWYPVLTQLLSRLLHIHQSTEELISQILLNLTSEYPSHILWYIATLLNSTSPARASRGRYIIDSYTKASNCVQGMISNAIDLTQAFTKVCLKDVKSAISRSGRSLEKDFRFDMSMAPSNLAVPVQVNLDMVSPLSSQSNQKYTPFGEVISIAKFGTTYKVFSSLKKPKKLNVIGSDGKAYGIMCKKEDVRQDNQYMQFATTMDFLLKKDVESMKRNLGITTYSVLPLREDCGLLEIVPNVVTLRSIFVTKYESLKVKYSLKNLYEKWQNSPDNSKLSFYRQQLETFPPILYQWFLETFPDPIVWFNARNTYARSYAVMAMVGHILGLGDRHCENILLDIESGKVLHVDFDCLFEKGRRLPVPEIVPFRLTQNLHDALGIVGTEGTFKRSSEVTVSLMRDNEVSLVNVIETIMYDRNMDSTIQKALKILRNKIRGIDARDGLVLSVPGQVETLIQESTSDENLSKMYIGWLAFW</sequence>
<dbReference type="GO" id="GO:0006325">
    <property type="term" value="P:chromatin organization"/>
    <property type="evidence" value="ECO:0007669"/>
    <property type="project" value="UniProtKB-KW"/>
</dbReference>
<evidence type="ECO:0000256" key="8">
    <source>
        <dbReference type="ARBA" id="ARBA00022763"/>
    </source>
</evidence>
<comment type="similarity">
    <text evidence="2">Belongs to the PI3/PI4-kinase family. ATM subfamily.</text>
</comment>